<proteinExistence type="predicted"/>
<dbReference type="AlphaFoldDB" id="L8HGJ3"/>
<dbReference type="GeneID" id="14925291"/>
<keyword evidence="3" id="KW-1185">Reference proteome</keyword>
<organism evidence="2 3">
    <name type="scientific">Acanthamoeba castellanii (strain ATCC 30010 / Neff)</name>
    <dbReference type="NCBI Taxonomy" id="1257118"/>
    <lineage>
        <taxon>Eukaryota</taxon>
        <taxon>Amoebozoa</taxon>
        <taxon>Discosea</taxon>
        <taxon>Longamoebia</taxon>
        <taxon>Centramoebida</taxon>
        <taxon>Acanthamoebidae</taxon>
        <taxon>Acanthamoeba</taxon>
    </lineage>
</organism>
<dbReference type="RefSeq" id="XP_004353962.1">
    <property type="nucleotide sequence ID" value="XM_004353910.1"/>
</dbReference>
<name>L8HGJ3_ACACF</name>
<dbReference type="VEuPathDB" id="AmoebaDB:ACA1_169730"/>
<feature type="region of interest" description="Disordered" evidence="1">
    <location>
        <begin position="1"/>
        <end position="61"/>
    </location>
</feature>
<feature type="compositionally biased region" description="Low complexity" evidence="1">
    <location>
        <begin position="1"/>
        <end position="18"/>
    </location>
</feature>
<sequence length="61" mass="6547">MAFSSSSSSSPSTSSSSPIGDHRSPSPQPFPPTTRMRKNRSNVKFVLDDENDDGENDDSAT</sequence>
<dbReference type="EMBL" id="KB007834">
    <property type="protein sequence ID" value="ELR24275.1"/>
    <property type="molecule type" value="Genomic_DNA"/>
</dbReference>
<protein>
    <submittedName>
        <fullName evidence="2">Uncharacterized protein</fullName>
    </submittedName>
</protein>
<feature type="compositionally biased region" description="Acidic residues" evidence="1">
    <location>
        <begin position="48"/>
        <end position="61"/>
    </location>
</feature>
<dbReference type="KEGG" id="acan:ACA1_169730"/>
<evidence type="ECO:0000256" key="1">
    <source>
        <dbReference type="SAM" id="MobiDB-lite"/>
    </source>
</evidence>
<gene>
    <name evidence="2" type="ORF">ACA1_169730</name>
</gene>
<dbReference type="Proteomes" id="UP000011083">
    <property type="component" value="Unassembled WGS sequence"/>
</dbReference>
<evidence type="ECO:0000313" key="2">
    <source>
        <dbReference type="EMBL" id="ELR24275.1"/>
    </source>
</evidence>
<accession>L8HGJ3</accession>
<reference evidence="2 3" key="1">
    <citation type="journal article" date="2013" name="Genome Biol.">
        <title>Genome of Acanthamoeba castellanii highlights extensive lateral gene transfer and early evolution of tyrosine kinase signaling.</title>
        <authorList>
            <person name="Clarke M."/>
            <person name="Lohan A.J."/>
            <person name="Liu B."/>
            <person name="Lagkouvardos I."/>
            <person name="Roy S."/>
            <person name="Zafar N."/>
            <person name="Bertelli C."/>
            <person name="Schilde C."/>
            <person name="Kianianmomeni A."/>
            <person name="Burglin T.R."/>
            <person name="Frech C."/>
            <person name="Turcotte B."/>
            <person name="Kopec K.O."/>
            <person name="Synnott J.M."/>
            <person name="Choo C."/>
            <person name="Paponov I."/>
            <person name="Finkler A."/>
            <person name="Soon Heng Tan C."/>
            <person name="Hutchins A.P."/>
            <person name="Weinmeier T."/>
            <person name="Rattei T."/>
            <person name="Chu J.S."/>
            <person name="Gimenez G."/>
            <person name="Irimia M."/>
            <person name="Rigden D.J."/>
            <person name="Fitzpatrick D.A."/>
            <person name="Lorenzo-Morales J."/>
            <person name="Bateman A."/>
            <person name="Chiu C.H."/>
            <person name="Tang P."/>
            <person name="Hegemann P."/>
            <person name="Fromm H."/>
            <person name="Raoult D."/>
            <person name="Greub G."/>
            <person name="Miranda-Saavedra D."/>
            <person name="Chen N."/>
            <person name="Nash P."/>
            <person name="Ginger M.L."/>
            <person name="Horn M."/>
            <person name="Schaap P."/>
            <person name="Caler L."/>
            <person name="Loftus B."/>
        </authorList>
    </citation>
    <scope>NUCLEOTIDE SEQUENCE [LARGE SCALE GENOMIC DNA]</scope>
    <source>
        <strain evidence="2 3">Neff</strain>
    </source>
</reference>
<evidence type="ECO:0000313" key="3">
    <source>
        <dbReference type="Proteomes" id="UP000011083"/>
    </source>
</evidence>